<feature type="region of interest" description="Disordered" evidence="1">
    <location>
        <begin position="175"/>
        <end position="216"/>
    </location>
</feature>
<protein>
    <submittedName>
        <fullName evidence="2">Uncharacterized protein</fullName>
    </submittedName>
</protein>
<gene>
    <name evidence="2" type="ORF">Taro_020955</name>
</gene>
<reference evidence="2" key="1">
    <citation type="submission" date="2017-07" db="EMBL/GenBank/DDBJ databases">
        <title>Taro Niue Genome Assembly and Annotation.</title>
        <authorList>
            <person name="Atibalentja N."/>
            <person name="Keating K."/>
            <person name="Fields C.J."/>
        </authorList>
    </citation>
    <scope>NUCLEOTIDE SEQUENCE</scope>
    <source>
        <strain evidence="2">Niue_2</strain>
        <tissue evidence="2">Leaf</tissue>
    </source>
</reference>
<sequence>MVREWRLFEELSQGVFIPSRTRDRAVVSSLSVRPSVFKQTRPPWALGPVLRVVPGALAAMWSRKSGLPQQRRVAPHPAAAFLLQRGLSSRPYACSVDAACLGVATAFSVSEHAPLPLWNACLVFLGWSLEEVLRNPPLLKTRPFWRLRSYRDRLASHDRIATLLGIATWSRRLRPPRQGRASRPGHGGPTHCDLNNETGEASQQRQGARRVEETGW</sequence>
<dbReference type="AlphaFoldDB" id="A0A843V040"/>
<accession>A0A843V040</accession>
<name>A0A843V040_COLES</name>
<keyword evidence="3" id="KW-1185">Reference proteome</keyword>
<comment type="caution">
    <text evidence="2">The sequence shown here is derived from an EMBL/GenBank/DDBJ whole genome shotgun (WGS) entry which is preliminary data.</text>
</comment>
<dbReference type="Proteomes" id="UP000652761">
    <property type="component" value="Unassembled WGS sequence"/>
</dbReference>
<evidence type="ECO:0000256" key="1">
    <source>
        <dbReference type="SAM" id="MobiDB-lite"/>
    </source>
</evidence>
<proteinExistence type="predicted"/>
<dbReference type="EMBL" id="NMUH01001053">
    <property type="protein sequence ID" value="MQL88396.1"/>
    <property type="molecule type" value="Genomic_DNA"/>
</dbReference>
<evidence type="ECO:0000313" key="3">
    <source>
        <dbReference type="Proteomes" id="UP000652761"/>
    </source>
</evidence>
<organism evidence="2 3">
    <name type="scientific">Colocasia esculenta</name>
    <name type="common">Wild taro</name>
    <name type="synonym">Arum esculentum</name>
    <dbReference type="NCBI Taxonomy" id="4460"/>
    <lineage>
        <taxon>Eukaryota</taxon>
        <taxon>Viridiplantae</taxon>
        <taxon>Streptophyta</taxon>
        <taxon>Embryophyta</taxon>
        <taxon>Tracheophyta</taxon>
        <taxon>Spermatophyta</taxon>
        <taxon>Magnoliopsida</taxon>
        <taxon>Liliopsida</taxon>
        <taxon>Araceae</taxon>
        <taxon>Aroideae</taxon>
        <taxon>Colocasieae</taxon>
        <taxon>Colocasia</taxon>
    </lineage>
</organism>
<evidence type="ECO:0000313" key="2">
    <source>
        <dbReference type="EMBL" id="MQL88396.1"/>
    </source>
</evidence>
<feature type="compositionally biased region" description="Polar residues" evidence="1">
    <location>
        <begin position="193"/>
        <end position="206"/>
    </location>
</feature>